<reference evidence="2" key="1">
    <citation type="submission" date="2021-01" db="EMBL/GenBank/DDBJ databases">
        <title>Phytophthora aleatoria, a newly-described species from Pinus radiata is distinct from Phytophthora cactorum isolates based on comparative genomics.</title>
        <authorList>
            <person name="Mcdougal R."/>
            <person name="Panda P."/>
            <person name="Williams N."/>
            <person name="Studholme D.J."/>
        </authorList>
    </citation>
    <scope>NUCLEOTIDE SEQUENCE</scope>
    <source>
        <strain evidence="2">NZFS 3830</strain>
    </source>
</reference>
<evidence type="ECO:0000313" key="2">
    <source>
        <dbReference type="EMBL" id="KAG6946021.1"/>
    </source>
</evidence>
<feature type="transmembrane region" description="Helical" evidence="1">
    <location>
        <begin position="121"/>
        <end position="141"/>
    </location>
</feature>
<sequence>MYCWLPEDAILMSPRRRVQPVLTYHTAKEPLSRSNTLSHSLVKIYSDISVFWRRIQIGHREHYSVERVLAFRDYCERTSPFRVFAVCILTPVPAATVMLLIECIPLKDPELGWKANWMMFLRVFVTAIFVGGGIVFLSRAIIEEGRISIPRAIGITIVSAILYTGLGCLLAAAWTFPIPFGIVLMVCPFVSIIMNLIIFSIDRNKLKSNQKLQKQLIGHIIGSSTQSLLVVAYPTFNAVFLQLSGLQQAVFMLLLPLIKFITKQIIAKVATYLQDYIGTVIIFSVDVFNVLYVAICMQTARSLLTTVLVMSSDILHIVLALRSIYHHTNRIQPQNEDNRNYLDTLLVSLDKFKPTTKPYTGSIRLLMPYKLPLSEASKDFLLALDQKWNPATTTANIQQEMAHVATTPALEFGPSTQLIPNPLPDKSLDNISKREELRVPVLSDSQRSTCRSIGVISSRERLERSIQEGLQVLYHCEYVILSEYIECMLPFVYAGYLAGLYHLPTAAYYPFTRSLTPAKLTSTLIQLVMYGSLEFASFVGLHVLLRKKLGYSPVYQLAFVLETHAVMLQSLLFIWILFIVQLTLVHA</sequence>
<keyword evidence="1" id="KW-0472">Membrane</keyword>
<dbReference type="OrthoDB" id="101550at2759"/>
<evidence type="ECO:0000256" key="1">
    <source>
        <dbReference type="SAM" id="Phobius"/>
    </source>
</evidence>
<feature type="non-terminal residue" evidence="2">
    <location>
        <position position="587"/>
    </location>
</feature>
<dbReference type="VEuPathDB" id="FungiDB:PC110_g21258"/>
<feature type="transmembrane region" description="Helical" evidence="1">
    <location>
        <begin position="273"/>
        <end position="295"/>
    </location>
</feature>
<feature type="transmembrane region" description="Helical" evidence="1">
    <location>
        <begin position="557"/>
        <end position="580"/>
    </location>
</feature>
<keyword evidence="1" id="KW-0812">Transmembrane</keyword>
<dbReference type="EMBL" id="JAENGZ010001837">
    <property type="protein sequence ID" value="KAG6946021.1"/>
    <property type="molecule type" value="Genomic_DNA"/>
</dbReference>
<dbReference type="AlphaFoldDB" id="A0A8T1TPK5"/>
<keyword evidence="1" id="KW-1133">Transmembrane helix</keyword>
<evidence type="ECO:0000313" key="3">
    <source>
        <dbReference type="Proteomes" id="UP000688947"/>
    </source>
</evidence>
<feature type="transmembrane region" description="Helical" evidence="1">
    <location>
        <begin position="491"/>
        <end position="511"/>
    </location>
</feature>
<feature type="transmembrane region" description="Helical" evidence="1">
    <location>
        <begin position="81"/>
        <end position="101"/>
    </location>
</feature>
<dbReference type="Proteomes" id="UP000688947">
    <property type="component" value="Unassembled WGS sequence"/>
</dbReference>
<gene>
    <name evidence="2" type="ORF">JG687_00016955</name>
</gene>
<feature type="transmembrane region" description="Helical" evidence="1">
    <location>
        <begin position="180"/>
        <end position="201"/>
    </location>
</feature>
<name>A0A8T1TPK5_9STRA</name>
<comment type="caution">
    <text evidence="2">The sequence shown here is derived from an EMBL/GenBank/DDBJ whole genome shotgun (WGS) entry which is preliminary data.</text>
</comment>
<feature type="transmembrane region" description="Helical" evidence="1">
    <location>
        <begin position="153"/>
        <end position="174"/>
    </location>
</feature>
<protein>
    <submittedName>
        <fullName evidence="2">Uncharacterized protein</fullName>
    </submittedName>
</protein>
<feature type="transmembrane region" description="Helical" evidence="1">
    <location>
        <begin position="523"/>
        <end position="545"/>
    </location>
</feature>
<feature type="transmembrane region" description="Helical" evidence="1">
    <location>
        <begin position="239"/>
        <end position="261"/>
    </location>
</feature>
<accession>A0A8T1TPK5</accession>
<proteinExistence type="predicted"/>
<organism evidence="2 3">
    <name type="scientific">Phytophthora cactorum</name>
    <dbReference type="NCBI Taxonomy" id="29920"/>
    <lineage>
        <taxon>Eukaryota</taxon>
        <taxon>Sar</taxon>
        <taxon>Stramenopiles</taxon>
        <taxon>Oomycota</taxon>
        <taxon>Peronosporomycetes</taxon>
        <taxon>Peronosporales</taxon>
        <taxon>Peronosporaceae</taxon>
        <taxon>Phytophthora</taxon>
    </lineage>
</organism>